<comment type="caution">
    <text evidence="1">The sequence shown here is derived from an EMBL/GenBank/DDBJ whole genome shotgun (WGS) entry which is preliminary data.</text>
</comment>
<proteinExistence type="predicted"/>
<feature type="non-terminal residue" evidence="1">
    <location>
        <position position="18"/>
    </location>
</feature>
<reference evidence="1 2" key="1">
    <citation type="submission" date="2012-10" db="EMBL/GenBank/DDBJ databases">
        <title>Genome sequence of Vibrio Cholerae HENC-02.</title>
        <authorList>
            <person name="Eppinger M."/>
            <person name="Hasan N.A."/>
            <person name="Sengamalay N."/>
            <person name="Hine E."/>
            <person name="Su Q."/>
            <person name="Daugherty S.C."/>
            <person name="Young S."/>
            <person name="Sadzewicz L."/>
            <person name="Tallon L."/>
            <person name="Cebula T.A."/>
            <person name="Ravel J."/>
            <person name="Colwell R.R."/>
        </authorList>
    </citation>
    <scope>NUCLEOTIDE SEQUENCE [LARGE SCALE GENOMIC DNA]</scope>
    <source>
        <strain evidence="1 2">HENC-02</strain>
    </source>
</reference>
<evidence type="ECO:0000313" key="2">
    <source>
        <dbReference type="Proteomes" id="UP000008367"/>
    </source>
</evidence>
<protein>
    <submittedName>
        <fullName evidence="1">Uncharacterized protein</fullName>
    </submittedName>
</protein>
<gene>
    <name evidence="1" type="ORF">VCHENC02_0349A</name>
</gene>
<dbReference type="AlphaFoldDB" id="A0A454CMP5"/>
<sequence>MVISLNLYCKFGFNLRLE</sequence>
<evidence type="ECO:0000313" key="1">
    <source>
        <dbReference type="EMBL" id="EKM25913.1"/>
    </source>
</evidence>
<dbReference type="EMBL" id="AJSR01002861">
    <property type="protein sequence ID" value="EKM25913.1"/>
    <property type="molecule type" value="Genomic_DNA"/>
</dbReference>
<organism evidence="1 2">
    <name type="scientific">Vibrio harveyi</name>
    <name type="common">Beneckea harveyi</name>
    <dbReference type="NCBI Taxonomy" id="669"/>
    <lineage>
        <taxon>Bacteria</taxon>
        <taxon>Pseudomonadati</taxon>
        <taxon>Pseudomonadota</taxon>
        <taxon>Gammaproteobacteria</taxon>
        <taxon>Vibrionales</taxon>
        <taxon>Vibrionaceae</taxon>
        <taxon>Vibrio</taxon>
    </lineage>
</organism>
<name>A0A454CMP5_VIBHA</name>
<dbReference type="Proteomes" id="UP000008367">
    <property type="component" value="Unassembled WGS sequence"/>
</dbReference>
<accession>A0A454CMP5</accession>